<reference evidence="9 10" key="1">
    <citation type="journal article" date="2012" name="Proc. Natl. Acad. Sci. U.S.A.">
        <title>Antigenic diversity is generated by distinct evolutionary mechanisms in African trypanosome species.</title>
        <authorList>
            <person name="Jackson A.P."/>
            <person name="Berry A."/>
            <person name="Aslett M."/>
            <person name="Allison H.C."/>
            <person name="Burton P."/>
            <person name="Vavrova-Anderson J."/>
            <person name="Brown R."/>
            <person name="Browne H."/>
            <person name="Corton N."/>
            <person name="Hauser H."/>
            <person name="Gamble J."/>
            <person name="Gilderthorp R."/>
            <person name="Marcello L."/>
            <person name="McQuillan J."/>
            <person name="Otto T.D."/>
            <person name="Quail M.A."/>
            <person name="Sanders M.J."/>
            <person name="van Tonder A."/>
            <person name="Ginger M.L."/>
            <person name="Field M.C."/>
            <person name="Barry J.D."/>
            <person name="Hertz-Fowler C."/>
            <person name="Berriman M."/>
        </authorList>
    </citation>
    <scope>NUCLEOTIDE SEQUENCE</scope>
    <source>
        <strain evidence="9 10">Y486</strain>
    </source>
</reference>
<sequence>MLSPPTSSGAHPLPHWAALANQARQAILASTTDSIKASRAAVSTQEQPPAIMPSPYLWIVIASGVLSFLTGGGVGMNDLANAFGTTYGARIMKLWQIVLLASICEFVGAVALGAEVTSTISNGIANPQSFADEPYILMYGMMCALAAAFMWLMFATLMELPVSSTHSIAGAIMGFVMVYGGPKAVSFAKRIDTFPFVAGVAPIIASWFISPGFSGVAAATLYGTVRCIVLRADKPVRRAMYFLPVIVGITFFLESFFVLYKGAKARLHWSAGKAAWVSAIVGCCASIVTTALLPFLSRRVRWLWERRQRDGMSAAEAPGCVKESPEPVPETLVREPAMCPMTSPPPESGADGGGIL</sequence>
<dbReference type="PANTHER" id="PTHR11101:SF96">
    <property type="entry name" value="PHOSPHATE TRANSPORTER"/>
    <property type="match status" value="1"/>
</dbReference>
<comment type="subcellular location">
    <subcellularLocation>
        <location evidence="1">Membrane</location>
        <topology evidence="1">Multi-pass membrane protein</topology>
    </subcellularLocation>
</comment>
<keyword evidence="6 8" id="KW-0472">Membrane</keyword>
<dbReference type="GO" id="GO:0016020">
    <property type="term" value="C:membrane"/>
    <property type="evidence" value="ECO:0007669"/>
    <property type="project" value="UniProtKB-SubCell"/>
</dbReference>
<feature type="transmembrane region" description="Helical" evidence="8">
    <location>
        <begin position="275"/>
        <end position="296"/>
    </location>
</feature>
<feature type="transmembrane region" description="Helical" evidence="8">
    <location>
        <begin position="160"/>
        <end position="179"/>
    </location>
</feature>
<evidence type="ECO:0000313" key="10">
    <source>
        <dbReference type="Proteomes" id="UP000009027"/>
    </source>
</evidence>
<evidence type="ECO:0000256" key="5">
    <source>
        <dbReference type="ARBA" id="ARBA00022989"/>
    </source>
</evidence>
<organism evidence="9 10">
    <name type="scientific">Trypanosoma vivax (strain Y486)</name>
    <dbReference type="NCBI Taxonomy" id="1055687"/>
    <lineage>
        <taxon>Eukaryota</taxon>
        <taxon>Discoba</taxon>
        <taxon>Euglenozoa</taxon>
        <taxon>Kinetoplastea</taxon>
        <taxon>Metakinetoplastina</taxon>
        <taxon>Trypanosomatida</taxon>
        <taxon>Trypanosomatidae</taxon>
        <taxon>Trypanosoma</taxon>
        <taxon>Duttonella</taxon>
    </lineage>
</organism>
<keyword evidence="4 8" id="KW-0812">Transmembrane</keyword>
<dbReference type="EMBL" id="CAEX01003971">
    <property type="protein sequence ID" value="CCD19711.1"/>
    <property type="molecule type" value="Genomic_DNA"/>
</dbReference>
<dbReference type="VEuPathDB" id="TriTrypDB:TvY486_0024200"/>
<keyword evidence="2" id="KW-0813">Transport</keyword>
<protein>
    <submittedName>
        <fullName evidence="9">Phosphate-repressible phosphate permease, putative</fullName>
    </submittedName>
</protein>
<keyword evidence="5 8" id="KW-1133">Transmembrane helix</keyword>
<evidence type="ECO:0000256" key="2">
    <source>
        <dbReference type="ARBA" id="ARBA00022448"/>
    </source>
</evidence>
<dbReference type="PANTHER" id="PTHR11101">
    <property type="entry name" value="PHOSPHATE TRANSPORTER"/>
    <property type="match status" value="1"/>
</dbReference>
<keyword evidence="3" id="KW-0592">Phosphate transport</keyword>
<evidence type="ECO:0000256" key="4">
    <source>
        <dbReference type="ARBA" id="ARBA00022692"/>
    </source>
</evidence>
<name>F9WQ84_TRYVY</name>
<evidence type="ECO:0000256" key="6">
    <source>
        <dbReference type="ARBA" id="ARBA00023136"/>
    </source>
</evidence>
<feature type="transmembrane region" description="Helical" evidence="8">
    <location>
        <begin position="135"/>
        <end position="154"/>
    </location>
</feature>
<dbReference type="AlphaFoldDB" id="F9WQ84"/>
<keyword evidence="10" id="KW-1185">Reference proteome</keyword>
<dbReference type="GO" id="GO:0005315">
    <property type="term" value="F:phosphate transmembrane transporter activity"/>
    <property type="evidence" value="ECO:0007669"/>
    <property type="project" value="InterPro"/>
</dbReference>
<evidence type="ECO:0000313" key="9">
    <source>
        <dbReference type="EMBL" id="CCD19711.1"/>
    </source>
</evidence>
<gene>
    <name evidence="9" type="ORF">TvY486_0024200</name>
</gene>
<proteinExistence type="predicted"/>
<feature type="transmembrane region" description="Helical" evidence="8">
    <location>
        <begin position="56"/>
        <end position="74"/>
    </location>
</feature>
<evidence type="ECO:0000256" key="3">
    <source>
        <dbReference type="ARBA" id="ARBA00022592"/>
    </source>
</evidence>
<feature type="transmembrane region" description="Helical" evidence="8">
    <location>
        <begin position="239"/>
        <end position="260"/>
    </location>
</feature>
<dbReference type="Pfam" id="PF01384">
    <property type="entry name" value="PHO4"/>
    <property type="match status" value="1"/>
</dbReference>
<dbReference type="InterPro" id="IPR001204">
    <property type="entry name" value="Phos_transporter"/>
</dbReference>
<evidence type="ECO:0000256" key="1">
    <source>
        <dbReference type="ARBA" id="ARBA00004141"/>
    </source>
</evidence>
<accession>F9WQ84</accession>
<evidence type="ECO:0000256" key="7">
    <source>
        <dbReference type="SAM" id="MobiDB-lite"/>
    </source>
</evidence>
<feature type="region of interest" description="Disordered" evidence="7">
    <location>
        <begin position="335"/>
        <end position="356"/>
    </location>
</feature>
<feature type="transmembrane region" description="Helical" evidence="8">
    <location>
        <begin position="94"/>
        <end position="114"/>
    </location>
</feature>
<dbReference type="Proteomes" id="UP000009027">
    <property type="component" value="Unassembled WGS sequence"/>
</dbReference>
<dbReference type="GO" id="GO:0035435">
    <property type="term" value="P:phosphate ion transmembrane transport"/>
    <property type="evidence" value="ECO:0007669"/>
    <property type="project" value="TreeGrafter"/>
</dbReference>
<evidence type="ECO:0000256" key="8">
    <source>
        <dbReference type="SAM" id="Phobius"/>
    </source>
</evidence>